<accession>A0ACC2L9M5</accession>
<dbReference type="Proteomes" id="UP001234297">
    <property type="component" value="Chromosome 7"/>
</dbReference>
<protein>
    <submittedName>
        <fullName evidence="1">Uncharacterized protein</fullName>
    </submittedName>
</protein>
<feature type="non-terminal residue" evidence="1">
    <location>
        <position position="1796"/>
    </location>
</feature>
<evidence type="ECO:0000313" key="2">
    <source>
        <dbReference type="Proteomes" id="UP001234297"/>
    </source>
</evidence>
<keyword evidence="2" id="KW-1185">Reference proteome</keyword>
<organism evidence="1 2">
    <name type="scientific">Persea americana</name>
    <name type="common">Avocado</name>
    <dbReference type="NCBI Taxonomy" id="3435"/>
    <lineage>
        <taxon>Eukaryota</taxon>
        <taxon>Viridiplantae</taxon>
        <taxon>Streptophyta</taxon>
        <taxon>Embryophyta</taxon>
        <taxon>Tracheophyta</taxon>
        <taxon>Spermatophyta</taxon>
        <taxon>Magnoliopsida</taxon>
        <taxon>Magnoliidae</taxon>
        <taxon>Laurales</taxon>
        <taxon>Lauraceae</taxon>
        <taxon>Persea</taxon>
    </lineage>
</organism>
<sequence length="1796" mass="198532">MATEAQTPEPISGKTIEEEIKPFICHQLHTASGVRAEDPAQKAILTEDEHSKETTEESSLEVETVSENPDGAFDVEERENQIPVENQKANEFELKKEKEESTKPDSEAKFTAAIIENKREDTEKPSVSSDEKYDDKVSLSLPERRKDDWDQEHTHSIPNEQNLDSTKECNVEAEAVDEEKSKTSDFSINKTGAPVETIDLKYENKHEEMKQETIDLKYEIKHEEDTNDIEVAKEEEKKEVFDNKLDMLSVSEETEGKMIEESSKVLSEYQNLNTGVGSERLQRSVELGSEGQNLEKIEESNKVGDPSSISGINLDSTSVLRESKETGNSENFPDLAFEASAMVPEENTDNGSVGAMENIKSNVFNEEECVEKHIDTDAIPIKQELTDSCYQEDKIEGKELDETSNIEKNLETSDPCREMESQKLGREENPVSSLKELSTAETAADPSIQNIEMNINSMNETKYSTRVSAHEENILETKNLIQNIEEEVDEEGLSAYDNVQPASVTIVTEETNLQTAELEEEKLEETSDVASDGIPETTYTTFEQKGENRGEVPKLVSEHPAVSDNTDTKSPELASDGRSPAKGYTTFKQREGENTGEAPKLESEYPPDNDNTDTTSPGLASNGRSPETSYTTLEQKEGENTGEAPKLVSKHPPGSDNADSKSPKDDAPDILPIAQASVKETSGKNKTEANEPDNETKPIPEERVAKTIEAYDLELDDKTPQVNDTSLDHKEAGCTKIDGTYPIASELHTTDESGKEDNSCRAQETSDVLPAMQTFAETSSPKDEIQGEETEKSAEQITEEKTEESKVSDLAFKETIQEADDSGLHQELKDDQIKENSTAVNELPTADGSENAEDKPDDLLVAQAIVLECIQNNKIEASGLASEENIIETMDESLQHGEVKDANIKECFIQDSELPKANKIDKTDKESSTEETTEDLPVVQTLVENISEKDEIQSTTKAAKEVSQEKTIEEVEDSNPACEEKIQETDDTILLLKEGEGKEIKGTSVSESREVSAKKMTNTESSTEVKQALLPASLQPSVKEILQNNEIRGNESKKENETLPEEKTLEAIKISDFSPEEKFPEASDAGLQKEEGEGSKIAETSLVSELHIFDESVAADKQCQTEKIIDAFPIFAQALVDNRLQNNEIQGIEPKKETESRAAVKISEEFEASDLASKEKCPEATDARLQHEDEGVKIVEISHLISEISTVDESNKEDKQTPAEEKEDASQPKNSLKEDEIHCKEPEIAEPIHEQGTAEAAPALDLASKEKSAETNSTTLHHEEVKEVGMEERPNLACELPTVDGSDNADWKPDALPVAQALIQENLEKEKIDASGSAPGKNIPEANGTSLPHEEIKDAKIEGSFDQVFQLPTANEIDEAGKESPTEEATDVLPVVQTLVQNILEKDETQSAKKAAEQKSEEKTSEEIKDFDLAYEEKIQETDDTILLLKEGEGKETKGTSVNESPEVNENKMKNTESSIEVKQELLHVSESSPKESLQEDETQGKESEKESEMLPPEKISEAIEVSDFEPKEKLPELRETSLLKKEAEGSQVVETSTIVSELHIFDESNNADKQNQTDKKIDAFPIITQAFINESLQKDESFCIESDKATEPRTAAKIPKEFEAYDVACKDKCLEATDATFQREDESVKIAEISTVDKNDKVDKQTPAEEKADASEASVEETLQREEIHGKEPEIAAELVLQQNAAEATPAFDLASEEKCLEMDGNKLHHEEVIEVDMEEETNLACEHPTVDVSDNAVGKPDALPIAQALDEENLQGDKINASGLACEDNILEASDKSL</sequence>
<reference evidence="1 2" key="1">
    <citation type="journal article" date="2022" name="Hortic Res">
        <title>A haplotype resolved chromosomal level avocado genome allows analysis of novel avocado genes.</title>
        <authorList>
            <person name="Nath O."/>
            <person name="Fletcher S.J."/>
            <person name="Hayward A."/>
            <person name="Shaw L.M."/>
            <person name="Masouleh A.K."/>
            <person name="Furtado A."/>
            <person name="Henry R.J."/>
            <person name="Mitter N."/>
        </authorList>
    </citation>
    <scope>NUCLEOTIDE SEQUENCE [LARGE SCALE GENOMIC DNA]</scope>
    <source>
        <strain evidence="2">cv. Hass</strain>
    </source>
</reference>
<gene>
    <name evidence="1" type="ORF">MRB53_023529</name>
</gene>
<proteinExistence type="predicted"/>
<dbReference type="EMBL" id="CM056815">
    <property type="protein sequence ID" value="KAJ8630206.1"/>
    <property type="molecule type" value="Genomic_DNA"/>
</dbReference>
<evidence type="ECO:0000313" key="1">
    <source>
        <dbReference type="EMBL" id="KAJ8630206.1"/>
    </source>
</evidence>
<name>A0ACC2L9M5_PERAE</name>
<comment type="caution">
    <text evidence="1">The sequence shown here is derived from an EMBL/GenBank/DDBJ whole genome shotgun (WGS) entry which is preliminary data.</text>
</comment>